<gene>
    <name evidence="1" type="ORF">F992_01691</name>
</gene>
<keyword evidence="2" id="KW-1185">Reference proteome</keyword>
<dbReference type="RefSeq" id="WP_004661740.1">
    <property type="nucleotide sequence ID" value="NZ_BMDV01000002.1"/>
</dbReference>
<evidence type="ECO:0000313" key="2">
    <source>
        <dbReference type="Proteomes" id="UP000013190"/>
    </source>
</evidence>
<dbReference type="GeneID" id="92835088"/>
<organism evidence="1 2">
    <name type="scientific">Acinetobacter modestus</name>
    <dbReference type="NCBI Taxonomy" id="1776740"/>
    <lineage>
        <taxon>Bacteria</taxon>
        <taxon>Pseudomonadati</taxon>
        <taxon>Pseudomonadota</taxon>
        <taxon>Gammaproteobacteria</taxon>
        <taxon>Moraxellales</taxon>
        <taxon>Moraxellaceae</taxon>
        <taxon>Acinetobacter</taxon>
    </lineage>
</organism>
<name>A0ABN0JP04_9GAMM</name>
<dbReference type="EMBL" id="APOJ01000023">
    <property type="protein sequence ID" value="ENU27086.1"/>
    <property type="molecule type" value="Genomic_DNA"/>
</dbReference>
<protein>
    <submittedName>
        <fullName evidence="1">Uncharacterized protein</fullName>
    </submittedName>
</protein>
<dbReference type="Proteomes" id="UP000013190">
    <property type="component" value="Unassembled WGS sequence"/>
</dbReference>
<reference evidence="1 2" key="2">
    <citation type="journal article" date="2016" name="Int. J. Syst. Evol. Microbiol.">
        <title>Taxonomy of haemolytic and/or proteolytic strains of the genus Acinetobacter with the proposal of Acinetobacter courvalinii sp. nov. (genomic species 14 sensu Bouvet &amp; Jeanjean), Acinetobacter dispersus sp. nov. (genomic species 17), Acinetobacter modestus sp. nov., Acinetobacter proteolyticus sp. nov. and Acinetobacter vivianii sp. nov.</title>
        <authorList>
            <person name="Nemec A."/>
            <person name="Radolfova-Krizova L."/>
            <person name="Maixnerova M."/>
            <person name="Vrestiakova E."/>
            <person name="Jezek P."/>
            <person name="Sedo O."/>
        </authorList>
    </citation>
    <scope>NUCLEOTIDE SEQUENCE [LARGE SCALE GENOMIC DNA]</scope>
    <source>
        <strain evidence="1 2">NIPH 236</strain>
    </source>
</reference>
<sequence length="167" mass="18142">MLSYTGGLALEEGNTSAELLPSLFATKPFNAGEELQFTVNPNTTKKLLIAFDLGPKIGEFSDGSAVVKERPDIQRIQLFSGRSAPQGNIDTTALTSSYIVGMKLLTDKQALLTIKDASTEQELASLIVEAPNFWAGHFTRIWIYAELENIESVFSLPFAVPNSNSGK</sequence>
<accession>A0ABN0JP04</accession>
<evidence type="ECO:0000313" key="1">
    <source>
        <dbReference type="EMBL" id="ENU27086.1"/>
    </source>
</evidence>
<comment type="caution">
    <text evidence="1">The sequence shown here is derived from an EMBL/GenBank/DDBJ whole genome shotgun (WGS) entry which is preliminary data.</text>
</comment>
<reference evidence="2" key="1">
    <citation type="submission" date="2013-02" db="EMBL/GenBank/DDBJ databases">
        <title>The Genome Sequence of Acinetobacter sp. NIPH 236.</title>
        <authorList>
            <consortium name="The Broad Institute Genome Sequencing Platform"/>
            <consortium name="The Broad Institute Genome Sequencing Center for Infectious Disease"/>
            <person name="Cerqueira G."/>
            <person name="Feldgarden M."/>
            <person name="Courvalin P."/>
            <person name="Perichon B."/>
            <person name="Grillot-Courvalin C."/>
            <person name="Clermont D."/>
            <person name="Rocha E."/>
            <person name="Yoon E.-J."/>
            <person name="Nemec A."/>
            <person name="Walker B."/>
            <person name="Young S.K."/>
            <person name="Zeng Q."/>
            <person name="Gargeya S."/>
            <person name="Fitzgerald M."/>
            <person name="Haas B."/>
            <person name="Abouelleil A."/>
            <person name="Alvarado L."/>
            <person name="Arachchi H.M."/>
            <person name="Berlin A.M."/>
            <person name="Chapman S.B."/>
            <person name="Dewar J."/>
            <person name="Goldberg J."/>
            <person name="Griggs A."/>
            <person name="Gujja S."/>
            <person name="Hansen M."/>
            <person name="Howarth C."/>
            <person name="Imamovic A."/>
            <person name="Larimer J."/>
            <person name="McCowan C."/>
            <person name="Murphy C."/>
            <person name="Neiman D."/>
            <person name="Pearson M."/>
            <person name="Priest M."/>
            <person name="Roberts A."/>
            <person name="Saif S."/>
            <person name="Shea T."/>
            <person name="Sisk P."/>
            <person name="Sykes S."/>
            <person name="Wortman J."/>
            <person name="Nusbaum C."/>
            <person name="Birren B."/>
        </authorList>
    </citation>
    <scope>NUCLEOTIDE SEQUENCE [LARGE SCALE GENOMIC DNA]</scope>
    <source>
        <strain evidence="2">NIPH 236</strain>
    </source>
</reference>
<proteinExistence type="predicted"/>